<feature type="transmembrane region" description="Helical" evidence="1">
    <location>
        <begin position="72"/>
        <end position="91"/>
    </location>
</feature>
<sequence>MRINDLILGLLMALLGAITVWASRDFPSLPRQDYGAGTFPTLIGALLIALGGVLSLRGWQRRGAMFAWQGDVALKHAMICVAAVVGAVVGYVLLTPILGFPIVSLVMLTALIGWLTGGRWRLALIVAFVATLLIWLTFAELLLVPLSLGILEEVIY</sequence>
<dbReference type="EMBL" id="JBHRUH010000031">
    <property type="protein sequence ID" value="MFC3293201.1"/>
    <property type="molecule type" value="Genomic_DNA"/>
</dbReference>
<feature type="transmembrane region" description="Helical" evidence="1">
    <location>
        <begin position="97"/>
        <end position="115"/>
    </location>
</feature>
<evidence type="ECO:0000259" key="2">
    <source>
        <dbReference type="Pfam" id="PF07331"/>
    </source>
</evidence>
<evidence type="ECO:0000313" key="4">
    <source>
        <dbReference type="Proteomes" id="UP001595640"/>
    </source>
</evidence>
<protein>
    <submittedName>
        <fullName evidence="3">Tripartite tricarboxylate transporter TctB family protein</fullName>
    </submittedName>
</protein>
<gene>
    <name evidence="3" type="ORF">ACFOEI_14185</name>
</gene>
<name>A0ABV7M3P3_9GAMM</name>
<feature type="transmembrane region" description="Helical" evidence="1">
    <location>
        <begin position="38"/>
        <end position="60"/>
    </location>
</feature>
<comment type="caution">
    <text evidence="3">The sequence shown here is derived from an EMBL/GenBank/DDBJ whole genome shotgun (WGS) entry which is preliminary data.</text>
</comment>
<dbReference type="Pfam" id="PF07331">
    <property type="entry name" value="TctB"/>
    <property type="match status" value="1"/>
</dbReference>
<evidence type="ECO:0000256" key="1">
    <source>
        <dbReference type="SAM" id="Phobius"/>
    </source>
</evidence>
<dbReference type="InterPro" id="IPR009936">
    <property type="entry name" value="DUF1468"/>
</dbReference>
<evidence type="ECO:0000313" key="3">
    <source>
        <dbReference type="EMBL" id="MFC3293201.1"/>
    </source>
</evidence>
<keyword evidence="1" id="KW-0812">Transmembrane</keyword>
<keyword evidence="1" id="KW-1133">Transmembrane helix</keyword>
<feature type="transmembrane region" description="Helical" evidence="1">
    <location>
        <begin position="122"/>
        <end position="144"/>
    </location>
</feature>
<keyword evidence="4" id="KW-1185">Reference proteome</keyword>
<accession>A0ABV7M3P3</accession>
<reference evidence="4" key="1">
    <citation type="journal article" date="2019" name="Int. J. Syst. Evol. Microbiol.">
        <title>The Global Catalogue of Microorganisms (GCM) 10K type strain sequencing project: providing services to taxonomists for standard genome sequencing and annotation.</title>
        <authorList>
            <consortium name="The Broad Institute Genomics Platform"/>
            <consortium name="The Broad Institute Genome Sequencing Center for Infectious Disease"/>
            <person name="Wu L."/>
            <person name="Ma J."/>
        </authorList>
    </citation>
    <scope>NUCLEOTIDE SEQUENCE [LARGE SCALE GENOMIC DNA]</scope>
    <source>
        <strain evidence="4">KCTC 12847</strain>
    </source>
</reference>
<dbReference type="Proteomes" id="UP001595640">
    <property type="component" value="Unassembled WGS sequence"/>
</dbReference>
<dbReference type="RefSeq" id="WP_019018505.1">
    <property type="nucleotide sequence ID" value="NZ_BMXD01000001.1"/>
</dbReference>
<proteinExistence type="predicted"/>
<feature type="domain" description="DUF1468" evidence="2">
    <location>
        <begin position="7"/>
        <end position="146"/>
    </location>
</feature>
<organism evidence="3 4">
    <name type="scientific">Modicisalibacter luteus</name>
    <dbReference type="NCBI Taxonomy" id="453962"/>
    <lineage>
        <taxon>Bacteria</taxon>
        <taxon>Pseudomonadati</taxon>
        <taxon>Pseudomonadota</taxon>
        <taxon>Gammaproteobacteria</taxon>
        <taxon>Oceanospirillales</taxon>
        <taxon>Halomonadaceae</taxon>
        <taxon>Modicisalibacter</taxon>
    </lineage>
</organism>
<keyword evidence="1" id="KW-0472">Membrane</keyword>